<accession>A0A4V4H9Q6</accession>
<evidence type="ECO:0000313" key="3">
    <source>
        <dbReference type="Proteomes" id="UP000317650"/>
    </source>
</evidence>
<dbReference type="EMBL" id="PYDT01000001">
    <property type="protein sequence ID" value="THU72525.1"/>
    <property type="molecule type" value="Genomic_DNA"/>
</dbReference>
<evidence type="ECO:0000313" key="2">
    <source>
        <dbReference type="EMBL" id="THU72525.1"/>
    </source>
</evidence>
<reference evidence="2 3" key="1">
    <citation type="journal article" date="2019" name="Nat. Plants">
        <title>Genome sequencing of Musa balbisiana reveals subgenome evolution and function divergence in polyploid bananas.</title>
        <authorList>
            <person name="Yao X."/>
        </authorList>
    </citation>
    <scope>NUCLEOTIDE SEQUENCE [LARGE SCALE GENOMIC DNA]</scope>
    <source>
        <strain evidence="3">cv. DH-PKW</strain>
        <tissue evidence="2">Leaves</tissue>
    </source>
</reference>
<feature type="transmembrane region" description="Helical" evidence="1">
    <location>
        <begin position="27"/>
        <end position="50"/>
    </location>
</feature>
<evidence type="ECO:0000256" key="1">
    <source>
        <dbReference type="SAM" id="Phobius"/>
    </source>
</evidence>
<keyword evidence="1" id="KW-1133">Transmembrane helix</keyword>
<proteinExistence type="predicted"/>
<keyword evidence="1" id="KW-0472">Membrane</keyword>
<keyword evidence="1" id="KW-0812">Transmembrane</keyword>
<gene>
    <name evidence="2" type="ORF">C4D60_Mb04t13060</name>
</gene>
<dbReference type="AlphaFoldDB" id="A0A4V4H9Q6"/>
<dbReference type="Proteomes" id="UP000317650">
    <property type="component" value="Chromosome 4"/>
</dbReference>
<sequence>MGERRENEEAGRWRGMEELLQQPRKQVFVFVFASAISTTTISLSLSLLSLSRLTRASTSIIYVVADPTGPTPRDPIGRRCGIESSTWLKPSHWILWLPENILGWTSCASDDLAEGRDIPDAALRVPLFNFVLPARARVNCVNGSKAMKLSAIRWTDGRGALVCYHKIIHPSFPILPCFQWPSLKIFLGQQLHTVFLLLSLVSVGKAQDPSRSVLLCCLPLLVLCVLMNLFPESFTEN</sequence>
<comment type="caution">
    <text evidence="2">The sequence shown here is derived from an EMBL/GenBank/DDBJ whole genome shotgun (WGS) entry which is preliminary data.</text>
</comment>
<protein>
    <submittedName>
        <fullName evidence="2">Uncharacterized protein</fullName>
    </submittedName>
</protein>
<name>A0A4V4H9Q6_MUSBA</name>
<keyword evidence="3" id="KW-1185">Reference proteome</keyword>
<organism evidence="2 3">
    <name type="scientific">Musa balbisiana</name>
    <name type="common">Banana</name>
    <dbReference type="NCBI Taxonomy" id="52838"/>
    <lineage>
        <taxon>Eukaryota</taxon>
        <taxon>Viridiplantae</taxon>
        <taxon>Streptophyta</taxon>
        <taxon>Embryophyta</taxon>
        <taxon>Tracheophyta</taxon>
        <taxon>Spermatophyta</taxon>
        <taxon>Magnoliopsida</taxon>
        <taxon>Liliopsida</taxon>
        <taxon>Zingiberales</taxon>
        <taxon>Musaceae</taxon>
        <taxon>Musa</taxon>
    </lineage>
</organism>